<sequence>MLFLGAAAYGTGLMLNQTDVPRGTKVLGTDIGGNSRDQAIHTLNATVGKIGQQPIQLKLGNQTLTLDPTAAGLSFDTTATVDGLTKHSYNPSDVLQSLTGGSKNVPPVVHIDQAKLKAALDGLSAGSAQGLKEGYIQFSDTGDPVVVPGQPGQAVDDSTAVTQVAQSYQDRADGKTDAPVNLSVTAAQPKVATQTLQQTADGLGKTITSSNVTIFAGAKQFRFGKTVAAKALTLVPDASGNIVPKWDLDQLGTLIGNTFDKTQYRKSDGTLAPITTQDVADAIVSVYDKNTAAERTYRFHM</sequence>
<keyword evidence="2" id="KW-1185">Reference proteome</keyword>
<protein>
    <submittedName>
        <fullName evidence="1">Uncharacterized protein</fullName>
    </submittedName>
</protein>
<name>A0A540W3I8_9ACTN</name>
<dbReference type="PANTHER" id="PTHR35788">
    <property type="entry name" value="EXPORTED PROTEIN-RELATED"/>
    <property type="match status" value="1"/>
</dbReference>
<accession>A0A540W3I8</accession>
<dbReference type="AlphaFoldDB" id="A0A540W3I8"/>
<reference evidence="1 2" key="1">
    <citation type="submission" date="2019-06" db="EMBL/GenBank/DDBJ databases">
        <title>Description of Kitasatospora acidophila sp. nov. isolated from pine grove soil, and reclassification of Streptomyces novaecaesareae to Kitasatospora novaeceasareae comb. nov.</title>
        <authorList>
            <person name="Kim M.J."/>
        </authorList>
    </citation>
    <scope>NUCLEOTIDE SEQUENCE [LARGE SCALE GENOMIC DNA]</scope>
    <source>
        <strain evidence="1 2">MMS16-CNU292</strain>
    </source>
</reference>
<dbReference type="InterPro" id="IPR052913">
    <property type="entry name" value="Glycopeptide_resist_protein"/>
</dbReference>
<dbReference type="Proteomes" id="UP000319103">
    <property type="component" value="Unassembled WGS sequence"/>
</dbReference>
<dbReference type="EMBL" id="VIGB01000003">
    <property type="protein sequence ID" value="TQF03588.1"/>
    <property type="molecule type" value="Genomic_DNA"/>
</dbReference>
<dbReference type="OrthoDB" id="9813301at2"/>
<dbReference type="RefSeq" id="WP_141634211.1">
    <property type="nucleotide sequence ID" value="NZ_VIGB01000003.1"/>
</dbReference>
<proteinExistence type="predicted"/>
<evidence type="ECO:0000313" key="2">
    <source>
        <dbReference type="Proteomes" id="UP000319103"/>
    </source>
</evidence>
<gene>
    <name evidence="1" type="ORF">E6W39_16825</name>
</gene>
<organism evidence="1 2">
    <name type="scientific">Kitasatospora acidiphila</name>
    <dbReference type="NCBI Taxonomy" id="2567942"/>
    <lineage>
        <taxon>Bacteria</taxon>
        <taxon>Bacillati</taxon>
        <taxon>Actinomycetota</taxon>
        <taxon>Actinomycetes</taxon>
        <taxon>Kitasatosporales</taxon>
        <taxon>Streptomycetaceae</taxon>
        <taxon>Kitasatospora</taxon>
    </lineage>
</organism>
<evidence type="ECO:0000313" key="1">
    <source>
        <dbReference type="EMBL" id="TQF03588.1"/>
    </source>
</evidence>
<comment type="caution">
    <text evidence="1">The sequence shown here is derived from an EMBL/GenBank/DDBJ whole genome shotgun (WGS) entry which is preliminary data.</text>
</comment>
<dbReference type="PANTHER" id="PTHR35788:SF1">
    <property type="entry name" value="EXPORTED PROTEIN"/>
    <property type="match status" value="1"/>
</dbReference>